<dbReference type="EMBL" id="BBWV01000004">
    <property type="protein sequence ID" value="GAO45286.1"/>
    <property type="molecule type" value="Genomic_DNA"/>
</dbReference>
<dbReference type="InterPro" id="IPR011006">
    <property type="entry name" value="CheY-like_superfamily"/>
</dbReference>
<evidence type="ECO:0000256" key="2">
    <source>
        <dbReference type="ARBA" id="ARBA00023015"/>
    </source>
</evidence>
<name>A0A0E9N6D5_9BACT</name>
<keyword evidence="1 5" id="KW-0597">Phosphoprotein</keyword>
<dbReference type="InterPro" id="IPR000792">
    <property type="entry name" value="Tscrpt_reg_LuxR_C"/>
</dbReference>
<keyword evidence="2" id="KW-0805">Transcription regulation</keyword>
<protein>
    <submittedName>
        <fullName evidence="8">Putative two-component response regulator</fullName>
    </submittedName>
</protein>
<dbReference type="CDD" id="cd06170">
    <property type="entry name" value="LuxR_C_like"/>
    <property type="match status" value="1"/>
</dbReference>
<dbReference type="SMART" id="SM00421">
    <property type="entry name" value="HTH_LUXR"/>
    <property type="match status" value="1"/>
</dbReference>
<evidence type="ECO:0000259" key="7">
    <source>
        <dbReference type="PROSITE" id="PS50110"/>
    </source>
</evidence>
<feature type="modified residue" description="4-aspartylphosphate" evidence="5">
    <location>
        <position position="57"/>
    </location>
</feature>
<dbReference type="SUPFAM" id="SSF46894">
    <property type="entry name" value="C-terminal effector domain of the bipartite response regulators"/>
    <property type="match status" value="1"/>
</dbReference>
<dbReference type="InterPro" id="IPR016032">
    <property type="entry name" value="Sig_transdc_resp-reg_C-effctor"/>
</dbReference>
<feature type="domain" description="HTH luxR-type" evidence="6">
    <location>
        <begin position="151"/>
        <end position="216"/>
    </location>
</feature>
<organism evidence="8 9">
    <name type="scientific">Flavihumibacter petaseus NBRC 106054</name>
    <dbReference type="NCBI Taxonomy" id="1220578"/>
    <lineage>
        <taxon>Bacteria</taxon>
        <taxon>Pseudomonadati</taxon>
        <taxon>Bacteroidota</taxon>
        <taxon>Chitinophagia</taxon>
        <taxon>Chitinophagales</taxon>
        <taxon>Chitinophagaceae</taxon>
        <taxon>Flavihumibacter</taxon>
    </lineage>
</organism>
<evidence type="ECO:0000256" key="5">
    <source>
        <dbReference type="PROSITE-ProRule" id="PRU00169"/>
    </source>
</evidence>
<dbReference type="STRING" id="1220578.FPE01S_04_05300"/>
<dbReference type="PROSITE" id="PS50110">
    <property type="entry name" value="RESPONSE_REGULATORY"/>
    <property type="match status" value="1"/>
</dbReference>
<dbReference type="SMART" id="SM00448">
    <property type="entry name" value="REC"/>
    <property type="match status" value="1"/>
</dbReference>
<dbReference type="InterPro" id="IPR001789">
    <property type="entry name" value="Sig_transdc_resp-reg_receiver"/>
</dbReference>
<dbReference type="OrthoDB" id="9797341at2"/>
<feature type="domain" description="Response regulatory" evidence="7">
    <location>
        <begin position="5"/>
        <end position="122"/>
    </location>
</feature>
<dbReference type="PANTHER" id="PTHR43214">
    <property type="entry name" value="TWO-COMPONENT RESPONSE REGULATOR"/>
    <property type="match status" value="1"/>
</dbReference>
<dbReference type="Pfam" id="PF00072">
    <property type="entry name" value="Response_reg"/>
    <property type="match status" value="1"/>
</dbReference>
<dbReference type="Gene3D" id="3.40.50.2300">
    <property type="match status" value="1"/>
</dbReference>
<dbReference type="PROSITE" id="PS50043">
    <property type="entry name" value="HTH_LUXR_2"/>
    <property type="match status" value="1"/>
</dbReference>
<comment type="caution">
    <text evidence="8">The sequence shown here is derived from an EMBL/GenBank/DDBJ whole genome shotgun (WGS) entry which is preliminary data.</text>
</comment>
<dbReference type="PANTHER" id="PTHR43214:SF41">
    <property type="entry name" value="NITRATE_NITRITE RESPONSE REGULATOR PROTEIN NARP"/>
    <property type="match status" value="1"/>
</dbReference>
<reference evidence="8 9" key="1">
    <citation type="submission" date="2015-04" db="EMBL/GenBank/DDBJ databases">
        <title>Whole genome shotgun sequence of Flavihumibacter petaseus NBRC 106054.</title>
        <authorList>
            <person name="Miyazawa S."/>
            <person name="Hosoyama A."/>
            <person name="Hashimoto M."/>
            <person name="Noguchi M."/>
            <person name="Tsuchikane K."/>
            <person name="Ohji S."/>
            <person name="Yamazoe A."/>
            <person name="Ichikawa N."/>
            <person name="Kimura A."/>
            <person name="Fujita N."/>
        </authorList>
    </citation>
    <scope>NUCLEOTIDE SEQUENCE [LARGE SCALE GENOMIC DNA]</scope>
    <source>
        <strain evidence="8 9">NBRC 106054</strain>
    </source>
</reference>
<keyword evidence="9" id="KW-1185">Reference proteome</keyword>
<sequence length="220" mass="25475">MRRFNVVLVEDHTLLRKGLVSLVERFEEYKVVLEVSNGKELSEKLDPACLPDLILMDINMPEMDGYSTTSWVKRTYPDIKVLALSMYDTENAIIRMFKAGARGYIMKYCDPGDLRFAMDSVTKKGYYYSETVTGRLIHTINQYEDLESLDQINPLSVLNDRELEFLRFACTEMTYKEIASRMYLSPRTIDGYRDALFDKLRLKTRVGLVTFAIRNGIVSI</sequence>
<dbReference type="GO" id="GO:0003677">
    <property type="term" value="F:DNA binding"/>
    <property type="evidence" value="ECO:0007669"/>
    <property type="project" value="UniProtKB-KW"/>
</dbReference>
<dbReference type="Proteomes" id="UP000033121">
    <property type="component" value="Unassembled WGS sequence"/>
</dbReference>
<evidence type="ECO:0000256" key="1">
    <source>
        <dbReference type="ARBA" id="ARBA00022553"/>
    </source>
</evidence>
<accession>A0A0E9N6D5</accession>
<dbReference type="Pfam" id="PF00196">
    <property type="entry name" value="GerE"/>
    <property type="match status" value="1"/>
</dbReference>
<dbReference type="GO" id="GO:0006355">
    <property type="term" value="P:regulation of DNA-templated transcription"/>
    <property type="evidence" value="ECO:0007669"/>
    <property type="project" value="InterPro"/>
</dbReference>
<dbReference type="SUPFAM" id="SSF52172">
    <property type="entry name" value="CheY-like"/>
    <property type="match status" value="1"/>
</dbReference>
<dbReference type="CDD" id="cd17535">
    <property type="entry name" value="REC_NarL-like"/>
    <property type="match status" value="1"/>
</dbReference>
<dbReference type="AlphaFoldDB" id="A0A0E9N6D5"/>
<dbReference type="InterPro" id="IPR039420">
    <property type="entry name" value="WalR-like"/>
</dbReference>
<dbReference type="InterPro" id="IPR058245">
    <property type="entry name" value="NreC/VraR/RcsB-like_REC"/>
</dbReference>
<dbReference type="GO" id="GO:0000160">
    <property type="term" value="P:phosphorelay signal transduction system"/>
    <property type="evidence" value="ECO:0007669"/>
    <property type="project" value="InterPro"/>
</dbReference>
<evidence type="ECO:0000313" key="8">
    <source>
        <dbReference type="EMBL" id="GAO45286.1"/>
    </source>
</evidence>
<evidence type="ECO:0000313" key="9">
    <source>
        <dbReference type="Proteomes" id="UP000033121"/>
    </source>
</evidence>
<gene>
    <name evidence="8" type="ORF">FPE01S_04_05300</name>
</gene>
<evidence type="ECO:0000259" key="6">
    <source>
        <dbReference type="PROSITE" id="PS50043"/>
    </source>
</evidence>
<evidence type="ECO:0000256" key="3">
    <source>
        <dbReference type="ARBA" id="ARBA00023125"/>
    </source>
</evidence>
<evidence type="ECO:0000256" key="4">
    <source>
        <dbReference type="ARBA" id="ARBA00023163"/>
    </source>
</evidence>
<keyword evidence="4" id="KW-0804">Transcription</keyword>
<dbReference type="RefSeq" id="WP_046371227.1">
    <property type="nucleotide sequence ID" value="NZ_BBWV01000004.1"/>
</dbReference>
<proteinExistence type="predicted"/>
<keyword evidence="3" id="KW-0238">DNA-binding</keyword>